<keyword evidence="6 8" id="KW-0810">Translation regulation</keyword>
<evidence type="ECO:0000313" key="9">
    <source>
        <dbReference type="Proteomes" id="UP000515146"/>
    </source>
</evidence>
<keyword evidence="4 8" id="KW-0863">Zinc-finger</keyword>
<dbReference type="InterPro" id="IPR024161">
    <property type="entry name" value="Znf_nanos-typ"/>
</dbReference>
<dbReference type="Pfam" id="PF05741">
    <property type="entry name" value="zf-nanos"/>
    <property type="match status" value="1"/>
</dbReference>
<evidence type="ECO:0000256" key="8">
    <source>
        <dbReference type="PROSITE-ProRule" id="PRU00855"/>
    </source>
</evidence>
<organism evidence="9 10">
    <name type="scientific">Dermatophagoides pteronyssinus</name>
    <name type="common">European house dust mite</name>
    <dbReference type="NCBI Taxonomy" id="6956"/>
    <lineage>
        <taxon>Eukaryota</taxon>
        <taxon>Metazoa</taxon>
        <taxon>Ecdysozoa</taxon>
        <taxon>Arthropoda</taxon>
        <taxon>Chelicerata</taxon>
        <taxon>Arachnida</taxon>
        <taxon>Acari</taxon>
        <taxon>Acariformes</taxon>
        <taxon>Sarcoptiformes</taxon>
        <taxon>Astigmata</taxon>
        <taxon>Psoroptidia</taxon>
        <taxon>Analgoidea</taxon>
        <taxon>Pyroglyphidae</taxon>
        <taxon>Dermatophagoidinae</taxon>
        <taxon>Dermatophagoides</taxon>
    </lineage>
</organism>
<comment type="similarity">
    <text evidence="8">Belongs to the nanos family.</text>
</comment>
<keyword evidence="5" id="KW-0862">Zinc</keyword>
<dbReference type="RefSeq" id="XP_027205245.1">
    <property type="nucleotide sequence ID" value="XM_027349444.1"/>
</dbReference>
<dbReference type="GO" id="GO:0005737">
    <property type="term" value="C:cytoplasm"/>
    <property type="evidence" value="ECO:0007669"/>
    <property type="project" value="UniProtKB-SubCell"/>
</dbReference>
<evidence type="ECO:0000256" key="5">
    <source>
        <dbReference type="ARBA" id="ARBA00022833"/>
    </source>
</evidence>
<dbReference type="KEGG" id="dpte:113798850"/>
<evidence type="ECO:0000256" key="7">
    <source>
        <dbReference type="ARBA" id="ARBA00022884"/>
    </source>
</evidence>
<dbReference type="GO" id="GO:0003723">
    <property type="term" value="F:RNA binding"/>
    <property type="evidence" value="ECO:0007669"/>
    <property type="project" value="UniProtKB-UniRule"/>
</dbReference>
<proteinExistence type="inferred from homology"/>
<dbReference type="Proteomes" id="UP000515146">
    <property type="component" value="Unplaced"/>
</dbReference>
<evidence type="ECO:0000256" key="4">
    <source>
        <dbReference type="ARBA" id="ARBA00022771"/>
    </source>
</evidence>
<dbReference type="GO" id="GO:0006417">
    <property type="term" value="P:regulation of translation"/>
    <property type="evidence" value="ECO:0007669"/>
    <property type="project" value="UniProtKB-UniRule"/>
</dbReference>
<gene>
    <name evidence="10" type="primary">LOC113798850</name>
</gene>
<dbReference type="Gene3D" id="4.10.60.30">
    <property type="entry name" value="Nanos, RNA-binding domain"/>
    <property type="match status" value="1"/>
</dbReference>
<evidence type="ECO:0000256" key="1">
    <source>
        <dbReference type="ARBA" id="ARBA00004496"/>
    </source>
</evidence>
<name>A0A6P6YIY5_DERPT</name>
<dbReference type="GO" id="GO:0008270">
    <property type="term" value="F:zinc ion binding"/>
    <property type="evidence" value="ECO:0007669"/>
    <property type="project" value="UniProtKB-KW"/>
</dbReference>
<keyword evidence="3" id="KW-0479">Metal-binding</keyword>
<dbReference type="OrthoDB" id="5864971at2759"/>
<dbReference type="InParanoid" id="A0A6P6YIY5"/>
<sequence length="138" mass="15867">MSFNDNNKIPPLWLHPSKPIYPANVIDNTRAELERNYRGPSCTFCRENSEPFEIWSSHQLKNPNGTVNCPILRKFRCNLCGESGDNAHTRSYCPFKNESAAQEVLGPGYFFNMVELKRGDYNSAGRPIPNRYRKDLPK</sequence>
<keyword evidence="2" id="KW-0963">Cytoplasm</keyword>
<accession>A0A6P6YIY5</accession>
<evidence type="ECO:0000313" key="10">
    <source>
        <dbReference type="RefSeq" id="XP_027205245.1"/>
    </source>
</evidence>
<keyword evidence="7 8" id="KW-0694">RNA-binding</keyword>
<dbReference type="OMA" id="PFKNESA"/>
<dbReference type="AlphaFoldDB" id="A0A6P6YIY5"/>
<protein>
    <submittedName>
        <fullName evidence="10">Nanos homolog 1-like</fullName>
    </submittedName>
</protein>
<dbReference type="PROSITE" id="PS51522">
    <property type="entry name" value="ZF_NANOS"/>
    <property type="match status" value="1"/>
</dbReference>
<dbReference type="PANTHER" id="PTHR12887">
    <property type="entry name" value="NANOS PROTEIN"/>
    <property type="match status" value="1"/>
</dbReference>
<dbReference type="InterPro" id="IPR008705">
    <property type="entry name" value="Nanos/Xcar2"/>
</dbReference>
<evidence type="ECO:0000256" key="6">
    <source>
        <dbReference type="ARBA" id="ARBA00022845"/>
    </source>
</evidence>
<reference evidence="10" key="1">
    <citation type="submission" date="2025-08" db="UniProtKB">
        <authorList>
            <consortium name="RefSeq"/>
        </authorList>
    </citation>
    <scope>IDENTIFICATION</scope>
    <source>
        <strain evidence="10">Airmid</strain>
    </source>
</reference>
<evidence type="ECO:0000256" key="2">
    <source>
        <dbReference type="ARBA" id="ARBA00022490"/>
    </source>
</evidence>
<comment type="subcellular location">
    <subcellularLocation>
        <location evidence="1">Cytoplasm</location>
    </subcellularLocation>
</comment>
<evidence type="ECO:0000256" key="3">
    <source>
        <dbReference type="ARBA" id="ARBA00022723"/>
    </source>
</evidence>
<keyword evidence="9" id="KW-1185">Reference proteome</keyword>
<dbReference type="InterPro" id="IPR038129">
    <property type="entry name" value="Nanos_sf"/>
</dbReference>